<organism evidence="2 3">
    <name type="scientific">Exidia glandulosa HHB12029</name>
    <dbReference type="NCBI Taxonomy" id="1314781"/>
    <lineage>
        <taxon>Eukaryota</taxon>
        <taxon>Fungi</taxon>
        <taxon>Dikarya</taxon>
        <taxon>Basidiomycota</taxon>
        <taxon>Agaricomycotina</taxon>
        <taxon>Agaricomycetes</taxon>
        <taxon>Auriculariales</taxon>
        <taxon>Exidiaceae</taxon>
        <taxon>Exidia</taxon>
    </lineage>
</organism>
<evidence type="ECO:0008006" key="4">
    <source>
        <dbReference type="Google" id="ProtNLM"/>
    </source>
</evidence>
<feature type="compositionally biased region" description="Pro residues" evidence="1">
    <location>
        <begin position="211"/>
        <end position="224"/>
    </location>
</feature>
<protein>
    <recommendedName>
        <fullName evidence="4">RED-like N-terminal domain-containing protein</fullName>
    </recommendedName>
</protein>
<dbReference type="Proteomes" id="UP000077266">
    <property type="component" value="Unassembled WGS sequence"/>
</dbReference>
<dbReference type="STRING" id="1314781.A0A165JB02"/>
<dbReference type="InParanoid" id="A0A165JB02"/>
<gene>
    <name evidence="2" type="ORF">EXIGLDRAFT_748565</name>
</gene>
<evidence type="ECO:0000313" key="3">
    <source>
        <dbReference type="Proteomes" id="UP000077266"/>
    </source>
</evidence>
<evidence type="ECO:0000313" key="2">
    <source>
        <dbReference type="EMBL" id="KZV94588.1"/>
    </source>
</evidence>
<feature type="compositionally biased region" description="Polar residues" evidence="1">
    <location>
        <begin position="21"/>
        <end position="35"/>
    </location>
</feature>
<feature type="compositionally biased region" description="Basic and acidic residues" evidence="1">
    <location>
        <begin position="351"/>
        <end position="390"/>
    </location>
</feature>
<evidence type="ECO:0000256" key="1">
    <source>
        <dbReference type="SAM" id="MobiDB-lite"/>
    </source>
</evidence>
<feature type="compositionally biased region" description="Low complexity" evidence="1">
    <location>
        <begin position="196"/>
        <end position="210"/>
    </location>
</feature>
<feature type="compositionally biased region" description="Basic and acidic residues" evidence="1">
    <location>
        <begin position="331"/>
        <end position="343"/>
    </location>
</feature>
<feature type="region of interest" description="Disordered" evidence="1">
    <location>
        <begin position="113"/>
        <end position="390"/>
    </location>
</feature>
<feature type="compositionally biased region" description="Acidic residues" evidence="1">
    <location>
        <begin position="248"/>
        <end position="257"/>
    </location>
</feature>
<sequence length="390" mass="41806">MDQDAFRKILTAPRPAGAASKTGTSSRRTVQTVDASQPIFKPRKAATTKPNPKKTDIGFKEGGSSTLRALIEEYDDAPPPVNGLDFALLEKEKAKLAGNDDDMDDVLEATYKTVASTSVPAAAPKKRTREEILNELKAKRQKTDTDSASPPVDDVKKTGKFRPIGAPPPKEKKKEKLGADGMPKKKKRKLEAAEQPEGPSASTSTSAGPAPAVPPSNAAPPPQAQPDEEEDAFGGDIFADVEEYKGFDDEDDSDDNSGAETSKPAEESTTADALPAAPTKWFQLDDEEGEIARPPTPPPAAPVPEAEREASPEPVRLAPLASSSFSIKDVLAMDKELEKDEKRRAKKEKKKKGELPGEGGGGREKPKMSAEAKATRDLQKLESYQKKRGG</sequence>
<feature type="region of interest" description="Disordered" evidence="1">
    <location>
        <begin position="1"/>
        <end position="61"/>
    </location>
</feature>
<feature type="compositionally biased region" description="Basic and acidic residues" evidence="1">
    <location>
        <begin position="128"/>
        <end position="145"/>
    </location>
</feature>
<keyword evidence="3" id="KW-1185">Reference proteome</keyword>
<reference evidence="2 3" key="1">
    <citation type="journal article" date="2016" name="Mol. Biol. Evol.">
        <title>Comparative Genomics of Early-Diverging Mushroom-Forming Fungi Provides Insights into the Origins of Lignocellulose Decay Capabilities.</title>
        <authorList>
            <person name="Nagy L.G."/>
            <person name="Riley R."/>
            <person name="Tritt A."/>
            <person name="Adam C."/>
            <person name="Daum C."/>
            <person name="Floudas D."/>
            <person name="Sun H."/>
            <person name="Yadav J.S."/>
            <person name="Pangilinan J."/>
            <person name="Larsson K.H."/>
            <person name="Matsuura K."/>
            <person name="Barry K."/>
            <person name="Labutti K."/>
            <person name="Kuo R."/>
            <person name="Ohm R.A."/>
            <person name="Bhattacharya S.S."/>
            <person name="Shirouzu T."/>
            <person name="Yoshinaga Y."/>
            <person name="Martin F.M."/>
            <person name="Grigoriev I.V."/>
            <person name="Hibbett D.S."/>
        </authorList>
    </citation>
    <scope>NUCLEOTIDE SEQUENCE [LARGE SCALE GENOMIC DNA]</scope>
    <source>
        <strain evidence="2 3">HHB12029</strain>
    </source>
</reference>
<name>A0A165JB02_EXIGL</name>
<dbReference type="OrthoDB" id="3366823at2759"/>
<feature type="compositionally biased region" description="Basic and acidic residues" evidence="1">
    <location>
        <begin position="169"/>
        <end position="178"/>
    </location>
</feature>
<accession>A0A165JB02</accession>
<dbReference type="AlphaFoldDB" id="A0A165JB02"/>
<proteinExistence type="predicted"/>
<dbReference type="EMBL" id="KV425970">
    <property type="protein sequence ID" value="KZV94588.1"/>
    <property type="molecule type" value="Genomic_DNA"/>
</dbReference>